<dbReference type="SUPFAM" id="SSF160214">
    <property type="entry name" value="FlaG-like"/>
    <property type="match status" value="1"/>
</dbReference>
<proteinExistence type="predicted"/>
<dbReference type="EMBL" id="BKCL01000001">
    <property type="protein sequence ID" value="GEQ96949.1"/>
    <property type="molecule type" value="Genomic_DNA"/>
</dbReference>
<sequence>MMIRFETQNILPQSADGTPRVIQRADVVPTDNTGLAGDRQTVGLAQSGAVFSGPLDDRSLDAQVEAAISQLIGEDIGSARLRIEQDEESGRVVFQSVDRDSGEVINQFPPETILKLIASIRETEGIMLDTSV</sequence>
<dbReference type="Proteomes" id="UP000322084">
    <property type="component" value="Unassembled WGS sequence"/>
</dbReference>
<evidence type="ECO:0000313" key="2">
    <source>
        <dbReference type="Proteomes" id="UP000322084"/>
    </source>
</evidence>
<accession>A0A5A7MQ21</accession>
<reference evidence="1 2" key="1">
    <citation type="submission" date="2019-09" db="EMBL/GenBank/DDBJ databases">
        <title>NBRP : Genome information of microbial organism related human and environment.</title>
        <authorList>
            <person name="Hattori M."/>
            <person name="Oshima K."/>
            <person name="Inaba H."/>
            <person name="Suda W."/>
            <person name="Sakamoto M."/>
            <person name="Iino T."/>
            <person name="Kitahara M."/>
            <person name="Oshida Y."/>
            <person name="Iida T."/>
            <person name="Kudo T."/>
            <person name="Itoh T."/>
            <person name="Ohkuma M."/>
        </authorList>
    </citation>
    <scope>NUCLEOTIDE SEQUENCE [LARGE SCALE GENOMIC DNA]</scope>
    <source>
        <strain evidence="1 2">Hi-2</strain>
    </source>
</reference>
<dbReference type="InterPro" id="IPR005186">
    <property type="entry name" value="FlaG"/>
</dbReference>
<evidence type="ECO:0008006" key="3">
    <source>
        <dbReference type="Google" id="ProtNLM"/>
    </source>
</evidence>
<comment type="caution">
    <text evidence="1">The sequence shown here is derived from an EMBL/GenBank/DDBJ whole genome shotgun (WGS) entry which is preliminary data.</text>
</comment>
<dbReference type="Pfam" id="PF03646">
    <property type="entry name" value="FlaG"/>
    <property type="match status" value="1"/>
</dbReference>
<gene>
    <name evidence="1" type="ORF">JCM17844_05860</name>
</gene>
<dbReference type="RefSeq" id="WP_149999510.1">
    <property type="nucleotide sequence ID" value="NZ_BKCL01000001.1"/>
</dbReference>
<organism evidence="1 2">
    <name type="scientific">Iodidimonas gelatinilytica</name>
    <dbReference type="NCBI Taxonomy" id="1236966"/>
    <lineage>
        <taxon>Bacteria</taxon>
        <taxon>Pseudomonadati</taxon>
        <taxon>Pseudomonadota</taxon>
        <taxon>Alphaproteobacteria</taxon>
        <taxon>Iodidimonadales</taxon>
        <taxon>Iodidimonadaceae</taxon>
        <taxon>Iodidimonas</taxon>
    </lineage>
</organism>
<dbReference type="Gene3D" id="3.30.160.170">
    <property type="entry name" value="FlaG-like"/>
    <property type="match status" value="1"/>
</dbReference>
<protein>
    <recommendedName>
        <fullName evidence="3">Flagellar protein FlaG</fullName>
    </recommendedName>
</protein>
<name>A0A5A7MQ21_9PROT</name>
<dbReference type="InterPro" id="IPR035924">
    <property type="entry name" value="FlaG-like_sf"/>
</dbReference>
<evidence type="ECO:0000313" key="1">
    <source>
        <dbReference type="EMBL" id="GEQ96949.1"/>
    </source>
</evidence>
<dbReference type="AlphaFoldDB" id="A0A5A7MQ21"/>